<feature type="transmembrane region" description="Helical" evidence="9">
    <location>
        <begin position="303"/>
        <end position="328"/>
    </location>
</feature>
<sequence length="492" mass="53166">MNNVVILPVVIPLITGIVLILAKKNLNLQRSLSVLSFAALIVAAGRLVHLAATEGIQTLYLGSWVPPFGIVLVADMFASLLVLTAGIVSLACLLYSFSAIDKDRESYFYYPLVQFIVAGVCGSFLTGDIFNLFVFFEVMLIASYALISLGGEKRQLRESLKYVLVNIISSVMFVMAVAYLYATLGTLNMADLSLRVAAVGQEGIVTVIAILFMIVFSLKSALFLYYWLPGSYSAPPAPIAALFGGLLTKVGIYALFRSFTLIFYHQPEVTHQLLAWLAGLTMVLGVLGAVAHWDVRKILAYNIVVAVGFIVFGLAVSSSTALSGAIYYLLHDMIIKALLFLLGGSMIAVAGTGQLRKMGGLIKRYPVLGWMFFIGALALAGIPPLSGFIGKLLLIQGGLEQGLYWLVAVSLGTSLLVLYSMLKIFMNGFWGEEKNHQAQGNGSITRHLVPCGFLVALAVGLGLGAEWVIPYIQIATETLLNPELYIQAVLKE</sequence>
<feature type="transmembrane region" description="Helical" evidence="9">
    <location>
        <begin position="270"/>
        <end position="291"/>
    </location>
</feature>
<evidence type="ECO:0000313" key="11">
    <source>
        <dbReference type="EMBL" id="MDQ0339581.1"/>
    </source>
</evidence>
<feature type="transmembrane region" description="Helical" evidence="9">
    <location>
        <begin position="132"/>
        <end position="151"/>
    </location>
</feature>
<evidence type="ECO:0000256" key="8">
    <source>
        <dbReference type="RuleBase" id="RU000320"/>
    </source>
</evidence>
<feature type="transmembrane region" description="Helical" evidence="9">
    <location>
        <begin position="447"/>
        <end position="469"/>
    </location>
</feature>
<feature type="domain" description="NADH:quinone oxidoreductase/Mrp antiporter transmembrane" evidence="10">
    <location>
        <begin position="128"/>
        <end position="416"/>
    </location>
</feature>
<feature type="transmembrane region" description="Helical" evidence="9">
    <location>
        <begin position="163"/>
        <end position="184"/>
    </location>
</feature>
<dbReference type="RefSeq" id="WP_307339769.1">
    <property type="nucleotide sequence ID" value="NZ_JAUSUQ010000008.1"/>
</dbReference>
<dbReference type="InterPro" id="IPR050586">
    <property type="entry name" value="CPA3_Na-H_Antiporter_D"/>
</dbReference>
<feature type="transmembrane region" description="Helical" evidence="9">
    <location>
        <begin position="334"/>
        <end position="355"/>
    </location>
</feature>
<evidence type="ECO:0000256" key="6">
    <source>
        <dbReference type="ARBA" id="ARBA00022989"/>
    </source>
</evidence>
<dbReference type="PANTHER" id="PTHR42703">
    <property type="entry name" value="NADH DEHYDROGENASE"/>
    <property type="match status" value="1"/>
</dbReference>
<dbReference type="InterPro" id="IPR003918">
    <property type="entry name" value="NADH_UbQ_OxRdtase"/>
</dbReference>
<dbReference type="NCBIfam" id="NF005818">
    <property type="entry name" value="PRK07691.1"/>
    <property type="match status" value="1"/>
</dbReference>
<keyword evidence="6 9" id="KW-1133">Transmembrane helix</keyword>
<feature type="transmembrane region" description="Helical" evidence="9">
    <location>
        <begin position="204"/>
        <end position="228"/>
    </location>
</feature>
<keyword evidence="3" id="KW-0813">Transport</keyword>
<protein>
    <submittedName>
        <fullName evidence="11">Multicomponent Na+:H+ antiporter subunit D</fullName>
    </submittedName>
</protein>
<organism evidence="11 12">
    <name type="scientific">Caldalkalibacillus uzonensis</name>
    <dbReference type="NCBI Taxonomy" id="353224"/>
    <lineage>
        <taxon>Bacteria</taxon>
        <taxon>Bacillati</taxon>
        <taxon>Bacillota</taxon>
        <taxon>Bacilli</taxon>
        <taxon>Bacillales</taxon>
        <taxon>Bacillaceae</taxon>
        <taxon>Caldalkalibacillus</taxon>
    </lineage>
</organism>
<keyword evidence="12" id="KW-1185">Reference proteome</keyword>
<keyword evidence="7 9" id="KW-0472">Membrane</keyword>
<gene>
    <name evidence="11" type="ORF">J2S00_002369</name>
</gene>
<keyword evidence="5 8" id="KW-0812">Transmembrane</keyword>
<feature type="transmembrane region" description="Helical" evidence="9">
    <location>
        <begin position="367"/>
        <end position="390"/>
    </location>
</feature>
<feature type="transmembrane region" description="Helical" evidence="9">
    <location>
        <begin position="107"/>
        <end position="126"/>
    </location>
</feature>
<keyword evidence="4" id="KW-1003">Cell membrane</keyword>
<name>A0ABU0CT26_9BACI</name>
<dbReference type="EMBL" id="JAUSUQ010000008">
    <property type="protein sequence ID" value="MDQ0339581.1"/>
    <property type="molecule type" value="Genomic_DNA"/>
</dbReference>
<evidence type="ECO:0000256" key="9">
    <source>
        <dbReference type="SAM" id="Phobius"/>
    </source>
</evidence>
<dbReference type="NCBIfam" id="NF009306">
    <property type="entry name" value="PRK12663.1"/>
    <property type="match status" value="1"/>
</dbReference>
<dbReference type="InterPro" id="IPR001750">
    <property type="entry name" value="ND/Mrp_TM"/>
</dbReference>
<evidence type="ECO:0000313" key="12">
    <source>
        <dbReference type="Proteomes" id="UP001232445"/>
    </source>
</evidence>
<reference evidence="11 12" key="1">
    <citation type="submission" date="2023-07" db="EMBL/GenBank/DDBJ databases">
        <title>Genomic Encyclopedia of Type Strains, Phase IV (KMG-IV): sequencing the most valuable type-strain genomes for metagenomic binning, comparative biology and taxonomic classification.</title>
        <authorList>
            <person name="Goeker M."/>
        </authorList>
    </citation>
    <scope>NUCLEOTIDE SEQUENCE [LARGE SCALE GENOMIC DNA]</scope>
    <source>
        <strain evidence="11 12">DSM 17740</strain>
    </source>
</reference>
<dbReference type="Pfam" id="PF00361">
    <property type="entry name" value="Proton_antipo_M"/>
    <property type="match status" value="1"/>
</dbReference>
<feature type="transmembrane region" description="Helical" evidence="9">
    <location>
        <begin position="402"/>
        <end position="426"/>
    </location>
</feature>
<evidence type="ECO:0000256" key="7">
    <source>
        <dbReference type="ARBA" id="ARBA00023136"/>
    </source>
</evidence>
<evidence type="ECO:0000256" key="2">
    <source>
        <dbReference type="ARBA" id="ARBA00005346"/>
    </source>
</evidence>
<feature type="transmembrane region" description="Helical" evidence="9">
    <location>
        <begin position="240"/>
        <end position="264"/>
    </location>
</feature>
<comment type="similarity">
    <text evidence="2">Belongs to the CPA3 antiporters (TC 2.A.63) subunit D family.</text>
</comment>
<evidence type="ECO:0000256" key="1">
    <source>
        <dbReference type="ARBA" id="ARBA00004651"/>
    </source>
</evidence>
<dbReference type="PANTHER" id="PTHR42703:SF1">
    <property type="entry name" value="NA(+)_H(+) ANTIPORTER SUBUNIT D1"/>
    <property type="match status" value="1"/>
</dbReference>
<comment type="caution">
    <text evidence="11">The sequence shown here is derived from an EMBL/GenBank/DDBJ whole genome shotgun (WGS) entry which is preliminary data.</text>
</comment>
<feature type="transmembrane region" description="Helical" evidence="9">
    <location>
        <begin position="34"/>
        <end position="52"/>
    </location>
</feature>
<dbReference type="Proteomes" id="UP001232445">
    <property type="component" value="Unassembled WGS sequence"/>
</dbReference>
<dbReference type="PRINTS" id="PR01437">
    <property type="entry name" value="NUOXDRDTASE4"/>
</dbReference>
<accession>A0ABU0CT26</accession>
<feature type="transmembrane region" description="Helical" evidence="9">
    <location>
        <begin position="64"/>
        <end position="95"/>
    </location>
</feature>
<evidence type="ECO:0000259" key="10">
    <source>
        <dbReference type="Pfam" id="PF00361"/>
    </source>
</evidence>
<proteinExistence type="inferred from homology"/>
<evidence type="ECO:0000256" key="3">
    <source>
        <dbReference type="ARBA" id="ARBA00022449"/>
    </source>
</evidence>
<evidence type="ECO:0000256" key="5">
    <source>
        <dbReference type="ARBA" id="ARBA00022692"/>
    </source>
</evidence>
<feature type="transmembrane region" description="Helical" evidence="9">
    <location>
        <begin position="6"/>
        <end position="22"/>
    </location>
</feature>
<comment type="subcellular location">
    <subcellularLocation>
        <location evidence="1">Cell membrane</location>
        <topology evidence="1">Multi-pass membrane protein</topology>
    </subcellularLocation>
    <subcellularLocation>
        <location evidence="8">Membrane</location>
        <topology evidence="8">Multi-pass membrane protein</topology>
    </subcellularLocation>
</comment>
<keyword evidence="3" id="KW-0050">Antiport</keyword>
<evidence type="ECO:0000256" key="4">
    <source>
        <dbReference type="ARBA" id="ARBA00022475"/>
    </source>
</evidence>